<evidence type="ECO:0000313" key="1">
    <source>
        <dbReference type="EMBL" id="UXE60292.1"/>
    </source>
</evidence>
<dbReference type="EMBL" id="CP073041">
    <property type="protein sequence ID" value="UXE60292.1"/>
    <property type="molecule type" value="Genomic_DNA"/>
</dbReference>
<proteinExistence type="predicted"/>
<dbReference type="Proteomes" id="UP001065613">
    <property type="component" value="Chromosome"/>
</dbReference>
<name>A0A977KUT2_9CYAN</name>
<reference evidence="1" key="1">
    <citation type="submission" date="2021-04" db="EMBL/GenBank/DDBJ databases">
        <title>Genome sequence of Woronichinia naegeliana from Washington state freshwater lake bloom.</title>
        <authorList>
            <person name="Dreher T.W."/>
        </authorList>
    </citation>
    <scope>NUCLEOTIDE SEQUENCE</scope>
    <source>
        <strain evidence="1">WA131</strain>
    </source>
</reference>
<evidence type="ECO:0008006" key="2">
    <source>
        <dbReference type="Google" id="ProtNLM"/>
    </source>
</evidence>
<accession>A0A977KUT2</accession>
<dbReference type="AlphaFoldDB" id="A0A977KUT2"/>
<sequence length="433" mass="49770">METHCPETGWLVPMSPSWAVSKRHNVYAKLIPNPQEKRFEIEIITGASQEEMETAEKGTVQDGNLIYELDEKVYQTSIKTIRGDYKDQDKVNRNKLRQWEKSDFKPRPDDIFQERLYCIQWIAKETLGKSTLDTYFAAVTAWDLANEKKVEDIVGKSLRTWQDKGLVPDMEIEAGAKTDEPIRTRGWRYWHHLFNPRNILLISNLKKISKESIHFLGIARCLDYNNKLTRWFTGSRTDGGSDFTTNMFSNQALNTLINWGCRGSLDGIEPFTRKTVTIKNKILNNHSVFVLDVKSLSIRNDIFITDPPYADAVNYEEITEFFIAWLRKNPPPPFDQWIWDSRRSLAIKGDGEDFRRGMVAAYSAMTQNMPDNGLQCVMFIHQDTSVWSDMVSIFWAAGLQVVSACGISPPKPVQPSNKAAMCREPLLCYCENV</sequence>
<protein>
    <recommendedName>
        <fullName evidence="2">DUF1156 domain-containing protein</fullName>
    </recommendedName>
</protein>
<dbReference type="KEGG" id="wna:KA717_32625"/>
<gene>
    <name evidence="1" type="ORF">KA717_32625</name>
</gene>
<organism evidence="1">
    <name type="scientific">Woronichinia naegeliana WA131</name>
    <dbReference type="NCBI Taxonomy" id="2824559"/>
    <lineage>
        <taxon>Bacteria</taxon>
        <taxon>Bacillati</taxon>
        <taxon>Cyanobacteriota</taxon>
        <taxon>Cyanophyceae</taxon>
        <taxon>Synechococcales</taxon>
        <taxon>Coelosphaeriaceae</taxon>
        <taxon>Woronichinia</taxon>
    </lineage>
</organism>